<reference evidence="3" key="2">
    <citation type="submission" date="2008-08" db="EMBL/GenBank/DDBJ databases">
        <authorList>
            <consortium name="Diatom Consortium"/>
            <person name="Grigoriev I."/>
            <person name="Grimwood J."/>
            <person name="Kuo A."/>
            <person name="Otillar R.P."/>
            <person name="Salamov A."/>
            <person name="Detter J.C."/>
            <person name="Lindquist E."/>
            <person name="Shapiro H."/>
            <person name="Lucas S."/>
            <person name="Glavina del Rio T."/>
            <person name="Pitluck S."/>
            <person name="Rokhsar D."/>
            <person name="Bowler C."/>
        </authorList>
    </citation>
    <scope>GENOME REANNOTATION</scope>
    <source>
        <strain evidence="3">CCAP 1055/1</strain>
    </source>
</reference>
<dbReference type="GeneID" id="7203674"/>
<reference evidence="2 3" key="1">
    <citation type="journal article" date="2008" name="Nature">
        <title>The Phaeodactylum genome reveals the evolutionary history of diatom genomes.</title>
        <authorList>
            <person name="Bowler C."/>
            <person name="Allen A.E."/>
            <person name="Badger J.H."/>
            <person name="Grimwood J."/>
            <person name="Jabbari K."/>
            <person name="Kuo A."/>
            <person name="Maheswari U."/>
            <person name="Martens C."/>
            <person name="Maumus F."/>
            <person name="Otillar R.P."/>
            <person name="Rayko E."/>
            <person name="Salamov A."/>
            <person name="Vandepoele K."/>
            <person name="Beszteri B."/>
            <person name="Gruber A."/>
            <person name="Heijde M."/>
            <person name="Katinka M."/>
            <person name="Mock T."/>
            <person name="Valentin K."/>
            <person name="Verret F."/>
            <person name="Berges J.A."/>
            <person name="Brownlee C."/>
            <person name="Cadoret J.P."/>
            <person name="Chiovitti A."/>
            <person name="Choi C.J."/>
            <person name="Coesel S."/>
            <person name="De Martino A."/>
            <person name="Detter J.C."/>
            <person name="Durkin C."/>
            <person name="Falciatore A."/>
            <person name="Fournet J."/>
            <person name="Haruta M."/>
            <person name="Huysman M.J."/>
            <person name="Jenkins B.D."/>
            <person name="Jiroutova K."/>
            <person name="Jorgensen R.E."/>
            <person name="Joubert Y."/>
            <person name="Kaplan A."/>
            <person name="Kroger N."/>
            <person name="Kroth P.G."/>
            <person name="La Roche J."/>
            <person name="Lindquist E."/>
            <person name="Lommer M."/>
            <person name="Martin-Jezequel V."/>
            <person name="Lopez P.J."/>
            <person name="Lucas S."/>
            <person name="Mangogna M."/>
            <person name="McGinnis K."/>
            <person name="Medlin L.K."/>
            <person name="Montsant A."/>
            <person name="Oudot-Le Secq M.P."/>
            <person name="Napoli C."/>
            <person name="Obornik M."/>
            <person name="Parker M.S."/>
            <person name="Petit J.L."/>
            <person name="Porcel B.M."/>
            <person name="Poulsen N."/>
            <person name="Robison M."/>
            <person name="Rychlewski L."/>
            <person name="Rynearson T.A."/>
            <person name="Schmutz J."/>
            <person name="Shapiro H."/>
            <person name="Siaut M."/>
            <person name="Stanley M."/>
            <person name="Sussman M.R."/>
            <person name="Taylor A.R."/>
            <person name="Vardi A."/>
            <person name="von Dassow P."/>
            <person name="Vyverman W."/>
            <person name="Willis A."/>
            <person name="Wyrwicz L.S."/>
            <person name="Rokhsar D.S."/>
            <person name="Weissenbach J."/>
            <person name="Armbrust E.V."/>
            <person name="Green B.R."/>
            <person name="Van de Peer Y."/>
            <person name="Grigoriev I.V."/>
        </authorList>
    </citation>
    <scope>NUCLEOTIDE SEQUENCE [LARGE SCALE GENOMIC DNA]</scope>
    <source>
        <strain evidence="2 3">CCAP 1055/1</strain>
    </source>
</reference>
<feature type="region of interest" description="Disordered" evidence="1">
    <location>
        <begin position="183"/>
        <end position="204"/>
    </location>
</feature>
<evidence type="ECO:0008006" key="4">
    <source>
        <dbReference type="Google" id="ProtNLM"/>
    </source>
</evidence>
<protein>
    <recommendedName>
        <fullName evidence="4">RRM domain-containing protein</fullName>
    </recommendedName>
</protein>
<dbReference type="CDD" id="cd00590">
    <property type="entry name" value="RRM_SF"/>
    <property type="match status" value="1"/>
</dbReference>
<feature type="compositionally biased region" description="Basic and acidic residues" evidence="1">
    <location>
        <begin position="300"/>
        <end position="310"/>
    </location>
</feature>
<organism evidence="2 3">
    <name type="scientific">Phaeodactylum tricornutum (strain CCAP 1055/1)</name>
    <dbReference type="NCBI Taxonomy" id="556484"/>
    <lineage>
        <taxon>Eukaryota</taxon>
        <taxon>Sar</taxon>
        <taxon>Stramenopiles</taxon>
        <taxon>Ochrophyta</taxon>
        <taxon>Bacillariophyta</taxon>
        <taxon>Bacillariophyceae</taxon>
        <taxon>Bacillariophycidae</taxon>
        <taxon>Naviculales</taxon>
        <taxon>Phaeodactylaceae</taxon>
        <taxon>Phaeodactylum</taxon>
    </lineage>
</organism>
<dbReference type="Proteomes" id="UP000000759">
    <property type="component" value="Chromosome 17"/>
</dbReference>
<feature type="region of interest" description="Disordered" evidence="1">
    <location>
        <begin position="294"/>
        <end position="317"/>
    </location>
</feature>
<dbReference type="RefSeq" id="XP_002182836.1">
    <property type="nucleotide sequence ID" value="XM_002182800.1"/>
</dbReference>
<sequence length="635" mass="72033">MVVDYLGSEFQAFRTQNITSRSRLDNSQSLSTFTSLPSLRCFSSAAANGKAETSSADSATEFNAATVASKKRLSMLRRRRRHIKASKQKLSKQKNAVEYVPMVPRKRDAYLALFDSLASHHALSCIDEALDILRKLAKSIANSVVPLITAFASTLHTSNSSQVLQIQILEFLLSTERKAKEIPKGEVESTGAGEERETYFKKDHKSEETGATVVQVYKHARERALEQELLWKSKFKVSDRVAIQRLRLQQHREKSDDDLEKDAVDLVDFLKDSLTAHQFDMLAKLFQNYTSTNDGIDEDSTAKNGEEREPATSSRKRVMRKLSTKLERATGTHFALVATKVASFFYMDDIEVSEDDKVLKAKEKWKSQRDKFADILLRLQELLVECMEEIRSEMSAAGTADPSLENIVAGIRKNSDLDPPTEPTTKPSLPKIRQHHLVFDAMVLHEATEEWYHTDAAVSVFNLRPSENIVFVDNLPIDMSISELEDLYQRCGTLQSVQIFNQRPDLDPGPLNRAQLRDRVKRQVGSVSLRQKRWQRPRTPVYGILQFEDSDGYRAAVDDSLRTFGIVVRKHPMRSIRASEMTRLYVESVPAGIPGIDFEYMLSQLLKPEVFVSLDVGQDKSAIYFNKETKEVDLN</sequence>
<keyword evidence="3" id="KW-1185">Reference proteome</keyword>
<dbReference type="OrthoDB" id="201398at2759"/>
<dbReference type="EMBL" id="CM000619">
    <property type="protein sequence ID" value="EEC45572.1"/>
    <property type="molecule type" value="Genomic_DNA"/>
</dbReference>
<dbReference type="HOGENOM" id="CLU_399822_0_0_1"/>
<evidence type="ECO:0000256" key="1">
    <source>
        <dbReference type="SAM" id="MobiDB-lite"/>
    </source>
</evidence>
<accession>B7G737</accession>
<evidence type="ECO:0000313" key="2">
    <source>
        <dbReference type="EMBL" id="EEC45572.1"/>
    </source>
</evidence>
<dbReference type="InterPro" id="IPR012677">
    <property type="entry name" value="Nucleotide-bd_a/b_plait_sf"/>
</dbReference>
<dbReference type="eggNOG" id="ENOG502SFCV">
    <property type="taxonomic scope" value="Eukaryota"/>
</dbReference>
<evidence type="ECO:0000313" key="3">
    <source>
        <dbReference type="Proteomes" id="UP000000759"/>
    </source>
</evidence>
<dbReference type="PaxDb" id="2850-Phatr38881"/>
<dbReference type="Gene3D" id="3.30.70.330">
    <property type="match status" value="1"/>
</dbReference>
<proteinExistence type="predicted"/>
<dbReference type="AlphaFoldDB" id="B7G737"/>
<dbReference type="InterPro" id="IPR035979">
    <property type="entry name" value="RBD_domain_sf"/>
</dbReference>
<dbReference type="InParanoid" id="B7G737"/>
<dbReference type="GO" id="GO:0003676">
    <property type="term" value="F:nucleic acid binding"/>
    <property type="evidence" value="ECO:0007669"/>
    <property type="project" value="InterPro"/>
</dbReference>
<dbReference type="KEGG" id="pti:PHATRDRAFT_38881"/>
<dbReference type="SUPFAM" id="SSF54928">
    <property type="entry name" value="RNA-binding domain, RBD"/>
    <property type="match status" value="1"/>
</dbReference>
<gene>
    <name evidence="2" type="ORF">PHATRDRAFT_38881</name>
</gene>
<name>B7G737_PHATC</name>